<dbReference type="OMA" id="HEFEDNL"/>
<dbReference type="STRING" id="225164.V4AF36"/>
<sequence>MRRTREAVATQRKVERIYKEYIVQTEDDRRQLAELSSINDTLANKVRQYKRQMDEAEDIANLTMNKYRKANALVEEAEHRADLAEKNLTTVRRARSMSVTREVVYSI</sequence>
<dbReference type="KEGG" id="lgi:LOTGIDRAFT_153235"/>
<evidence type="ECO:0008006" key="4">
    <source>
        <dbReference type="Google" id="ProtNLM"/>
    </source>
</evidence>
<evidence type="ECO:0000313" key="3">
    <source>
        <dbReference type="Proteomes" id="UP000030746"/>
    </source>
</evidence>
<dbReference type="RefSeq" id="XP_009055396.1">
    <property type="nucleotide sequence ID" value="XM_009057148.1"/>
</dbReference>
<gene>
    <name evidence="2" type="ORF">LOTGIDRAFT_153235</name>
</gene>
<feature type="coiled-coil region" evidence="1">
    <location>
        <begin position="32"/>
        <end position="94"/>
    </location>
</feature>
<evidence type="ECO:0000256" key="1">
    <source>
        <dbReference type="SAM" id="Coils"/>
    </source>
</evidence>
<keyword evidence="1" id="KW-0175">Coiled coil</keyword>
<dbReference type="Proteomes" id="UP000030746">
    <property type="component" value="Unassembled WGS sequence"/>
</dbReference>
<name>V4AF36_LOTGI</name>
<proteinExistence type="predicted"/>
<reference evidence="2 3" key="1">
    <citation type="journal article" date="2013" name="Nature">
        <title>Insights into bilaterian evolution from three spiralian genomes.</title>
        <authorList>
            <person name="Simakov O."/>
            <person name="Marletaz F."/>
            <person name="Cho S.J."/>
            <person name="Edsinger-Gonzales E."/>
            <person name="Havlak P."/>
            <person name="Hellsten U."/>
            <person name="Kuo D.H."/>
            <person name="Larsson T."/>
            <person name="Lv J."/>
            <person name="Arendt D."/>
            <person name="Savage R."/>
            <person name="Osoegawa K."/>
            <person name="de Jong P."/>
            <person name="Grimwood J."/>
            <person name="Chapman J.A."/>
            <person name="Shapiro H."/>
            <person name="Aerts A."/>
            <person name="Otillar R.P."/>
            <person name="Terry A.Y."/>
            <person name="Boore J.L."/>
            <person name="Grigoriev I.V."/>
            <person name="Lindberg D.R."/>
            <person name="Seaver E.C."/>
            <person name="Weisblat D.A."/>
            <person name="Putnam N.H."/>
            <person name="Rokhsar D.S."/>
        </authorList>
    </citation>
    <scope>NUCLEOTIDE SEQUENCE [LARGE SCALE GENOMIC DNA]</scope>
</reference>
<keyword evidence="3" id="KW-1185">Reference proteome</keyword>
<protein>
    <recommendedName>
        <fullName evidence="4">Myosin tail domain-containing protein</fullName>
    </recommendedName>
</protein>
<evidence type="ECO:0000313" key="2">
    <source>
        <dbReference type="EMBL" id="ESO93770.1"/>
    </source>
</evidence>
<accession>V4AF36</accession>
<dbReference type="GeneID" id="20235908"/>
<dbReference type="OrthoDB" id="2018427at2759"/>
<organism evidence="2 3">
    <name type="scientific">Lottia gigantea</name>
    <name type="common">Giant owl limpet</name>
    <dbReference type="NCBI Taxonomy" id="225164"/>
    <lineage>
        <taxon>Eukaryota</taxon>
        <taxon>Metazoa</taxon>
        <taxon>Spiralia</taxon>
        <taxon>Lophotrochozoa</taxon>
        <taxon>Mollusca</taxon>
        <taxon>Gastropoda</taxon>
        <taxon>Patellogastropoda</taxon>
        <taxon>Lottioidea</taxon>
        <taxon>Lottiidae</taxon>
        <taxon>Lottia</taxon>
    </lineage>
</organism>
<dbReference type="AlphaFoldDB" id="V4AF36"/>
<dbReference type="EMBL" id="KB201890">
    <property type="protein sequence ID" value="ESO93770.1"/>
    <property type="molecule type" value="Genomic_DNA"/>
</dbReference>
<dbReference type="HOGENOM" id="CLU_000192_13_1_1"/>
<dbReference type="CTD" id="20235908"/>